<comment type="subcellular location">
    <subcellularLocation>
        <location evidence="3">Cytoplasm</location>
    </subcellularLocation>
</comment>
<dbReference type="InterPro" id="IPR013655">
    <property type="entry name" value="PAS_fold_3"/>
</dbReference>
<evidence type="ECO:0000313" key="20">
    <source>
        <dbReference type="Proteomes" id="UP000659698"/>
    </source>
</evidence>
<dbReference type="SUPFAM" id="SSF55874">
    <property type="entry name" value="ATPase domain of HSP90 chaperone/DNA topoisomerase II/histidine kinase"/>
    <property type="match status" value="1"/>
</dbReference>
<evidence type="ECO:0000313" key="19">
    <source>
        <dbReference type="EMBL" id="MBC3541038.1"/>
    </source>
</evidence>
<evidence type="ECO:0000256" key="11">
    <source>
        <dbReference type="ARBA" id="ARBA00023004"/>
    </source>
</evidence>
<dbReference type="CDD" id="cd16917">
    <property type="entry name" value="HATPase_UhpB-NarQ-NarX-like"/>
    <property type="match status" value="1"/>
</dbReference>
<evidence type="ECO:0000259" key="18">
    <source>
        <dbReference type="PROSITE" id="PS50113"/>
    </source>
</evidence>
<evidence type="ECO:0000256" key="9">
    <source>
        <dbReference type="ARBA" id="ARBA00022723"/>
    </source>
</evidence>
<dbReference type="PROSITE" id="PS50113">
    <property type="entry name" value="PAC"/>
    <property type="match status" value="2"/>
</dbReference>
<dbReference type="PROSITE" id="PS50112">
    <property type="entry name" value="PAS"/>
    <property type="match status" value="3"/>
</dbReference>
<comment type="caution">
    <text evidence="19">The sequence shown here is derived from an EMBL/GenBank/DDBJ whole genome shotgun (WGS) entry which is preliminary data.</text>
</comment>
<evidence type="ECO:0000256" key="6">
    <source>
        <dbReference type="ARBA" id="ARBA00022485"/>
    </source>
</evidence>
<proteinExistence type="predicted"/>
<dbReference type="InterPro" id="IPR050482">
    <property type="entry name" value="Sensor_HK_TwoCompSys"/>
</dbReference>
<evidence type="ECO:0000256" key="15">
    <source>
        <dbReference type="ARBA" id="ARBA00030800"/>
    </source>
</evidence>
<dbReference type="Gene3D" id="3.30.450.20">
    <property type="entry name" value="PAS domain"/>
    <property type="match status" value="6"/>
</dbReference>
<dbReference type="SMART" id="SM00387">
    <property type="entry name" value="HATPase_c"/>
    <property type="match status" value="1"/>
</dbReference>
<evidence type="ECO:0000256" key="10">
    <source>
        <dbReference type="ARBA" id="ARBA00022777"/>
    </source>
</evidence>
<evidence type="ECO:0000256" key="2">
    <source>
        <dbReference type="ARBA" id="ARBA00001966"/>
    </source>
</evidence>
<dbReference type="PROSITE" id="PS50109">
    <property type="entry name" value="HIS_KIN"/>
    <property type="match status" value="1"/>
</dbReference>
<dbReference type="InterPro" id="IPR036890">
    <property type="entry name" value="HATPase_C_sf"/>
</dbReference>
<keyword evidence="13" id="KW-0411">Iron-sulfur</keyword>
<feature type="domain" description="PAS" evidence="17">
    <location>
        <begin position="460"/>
        <end position="523"/>
    </location>
</feature>
<evidence type="ECO:0000256" key="13">
    <source>
        <dbReference type="ARBA" id="ARBA00023014"/>
    </source>
</evidence>
<evidence type="ECO:0000256" key="8">
    <source>
        <dbReference type="ARBA" id="ARBA00022679"/>
    </source>
</evidence>
<feature type="domain" description="PAS" evidence="17">
    <location>
        <begin position="327"/>
        <end position="401"/>
    </location>
</feature>
<dbReference type="InterPro" id="IPR000700">
    <property type="entry name" value="PAS-assoc_C"/>
</dbReference>
<reference evidence="19 20" key="1">
    <citation type="journal article" date="2019" name="Int. J. Syst. Evol. Microbiol.">
        <title>Rufibacter sediminis sp. nov., isolated from freshwater lake sediment.</title>
        <authorList>
            <person name="Qu J.H."/>
            <person name="Zhang L.J."/>
            <person name="Fu Y.H."/>
            <person name="Li H.F."/>
        </authorList>
    </citation>
    <scope>NUCLEOTIDE SEQUENCE [LARGE SCALE GENOMIC DNA]</scope>
    <source>
        <strain evidence="19 20">H-1</strain>
    </source>
</reference>
<gene>
    <name evidence="19" type="ORF">H7U12_15190</name>
</gene>
<comment type="function">
    <text evidence="14">Member of the two-component regulatory system NreB/NreC involved in the control of dissimilatory nitrate/nitrite reduction in response to oxygen. NreB functions as a direct oxygen sensor histidine kinase which is autophosphorylated, in the absence of oxygen, probably at the conserved histidine residue, and transfers its phosphate group probably to a conserved aspartate residue of NreC. NreB/NreC activates the expression of the nitrate (narGHJI) and nitrite (nir) reductase operons, as well as the putative nitrate transporter gene narT.</text>
</comment>
<dbReference type="RefSeq" id="WP_186639509.1">
    <property type="nucleotide sequence ID" value="NZ_JACOAF010000034.1"/>
</dbReference>
<dbReference type="SMART" id="SM00086">
    <property type="entry name" value="PAC"/>
    <property type="match status" value="2"/>
</dbReference>
<dbReference type="CDD" id="cd00130">
    <property type="entry name" value="PAS"/>
    <property type="match status" value="3"/>
</dbReference>
<keyword evidence="20" id="KW-1185">Reference proteome</keyword>
<keyword evidence="6" id="KW-0004">4Fe-4S</keyword>
<evidence type="ECO:0000256" key="14">
    <source>
        <dbReference type="ARBA" id="ARBA00024827"/>
    </source>
</evidence>
<keyword evidence="12" id="KW-0902">Two-component regulatory system</keyword>
<dbReference type="PRINTS" id="PR00344">
    <property type="entry name" value="BCTRLSENSOR"/>
</dbReference>
<name>A0ABR6VV02_9BACT</name>
<evidence type="ECO:0000256" key="1">
    <source>
        <dbReference type="ARBA" id="ARBA00000085"/>
    </source>
</evidence>
<evidence type="ECO:0000256" key="5">
    <source>
        <dbReference type="ARBA" id="ARBA00017322"/>
    </source>
</evidence>
<dbReference type="Proteomes" id="UP000659698">
    <property type="component" value="Unassembled WGS sequence"/>
</dbReference>
<feature type="domain" description="PAC" evidence="18">
    <location>
        <begin position="147"/>
        <end position="198"/>
    </location>
</feature>
<comment type="cofactor">
    <cofactor evidence="2">
        <name>[4Fe-4S] cluster</name>
        <dbReference type="ChEBI" id="CHEBI:49883"/>
    </cofactor>
</comment>
<feature type="domain" description="Histidine kinase" evidence="16">
    <location>
        <begin position="835"/>
        <end position="1029"/>
    </location>
</feature>
<feature type="domain" description="PAC" evidence="18">
    <location>
        <begin position="406"/>
        <end position="459"/>
    </location>
</feature>
<dbReference type="InterPro" id="IPR011712">
    <property type="entry name" value="Sig_transdc_His_kin_sub3_dim/P"/>
</dbReference>
<dbReference type="Pfam" id="PF02518">
    <property type="entry name" value="HATPase_c"/>
    <property type="match status" value="1"/>
</dbReference>
<dbReference type="InterPro" id="IPR001610">
    <property type="entry name" value="PAC"/>
</dbReference>
<evidence type="ECO:0000256" key="12">
    <source>
        <dbReference type="ARBA" id="ARBA00023012"/>
    </source>
</evidence>
<sequence>MSDEKKEPIGMAHDFSLLRQRAEKLQKPVSMADVQNMSPHDVRLLIQELQIHQVELEMQNHQLQLATQELEAARAKYLDLYQHSPFGYVTLDEHGIIEEANAKGIELLASSLKHLVARRFSQFVHSDSLDAYYGFFQKVLLSGGSTQTIELQVVSNTGTVFYAQLEGMLLRRENDTDQCRIAFVDVTERKTANVELANKEALLSAIFNSSLNGIQVFKTVRDSKGNLLDFEWLMLNRTAELFLDYTLEQLRRRTLTEIMPTLLTDGHFHTFANVVETGQSATFTAHFKENKHERWLNCVAVKLDDGFVLTFEDVTQQRIANEKLQESQLLIKKTAEALPDFLYVEDLILGRNIYNNRDFLAYLGYTPSDIKGHPRELLDTLYHPEDAHLIFDRVKRFSEVKDGDYLTSHVRIKAKDGTWRHIMFRDTVFKRGNSGTPIQLVGIATDLTEKNQTDRELLQLHETVTAILQNLPFTLWRIGKDGHILESRGAGLKALGLEEHQMIGSPFAQVHPELDQQIQQALQGHKVTTQAQFEVNGEKVYKQVYLFQDTHSGEAIGFCLDVTEQRRAQEEAQYRTMLMEQLLYNLPLVLAVADKDGYYTEVKGKGLRSFGLADDDLKGRSIHELSPQIKDNIEDILNGQVKTFTSSFHYQGKEVHFQNYGFLDPYKQSAISFSFDITEVKEAQNQLAQEKEFSENLLETHIHGIIAVDHHLHITAWNRAIAQMTSIPREEVIGTPIQDLFSAHTRTRLQKQIQRVLQGEQVTLTKLPFLPADLSYEINLTPLYNAAKEVTGVLGIVRDTTSQKLRQKADTQFRLSQQKMVMDAILSTQNEERKRIAEALHNSLAQLLYAAKLNLEEIETEQQSSPETKTPLKKVSGFLEEAIKETRTLAHELIPRVLVDLGLKSALKDMATRLTTSSFTVRCVITGFDKPTNSGLETHLFRFVQELLNNVMKHADATDALVQVVDRGSAVRVRVQDNGKGMPQDCLEKAATRGMGLTTIRNRVKLLQGTMAIDSTPSEGTIITIDIPH</sequence>
<keyword evidence="10" id="KW-0418">Kinase</keyword>
<dbReference type="EC" id="2.7.13.3" evidence="4"/>
<keyword evidence="8" id="KW-0808">Transferase</keyword>
<dbReference type="EMBL" id="JACOAF010000034">
    <property type="protein sequence ID" value="MBC3541038.1"/>
    <property type="molecule type" value="Genomic_DNA"/>
</dbReference>
<dbReference type="SMART" id="SM00091">
    <property type="entry name" value="PAS"/>
    <property type="match status" value="6"/>
</dbReference>
<dbReference type="Gene3D" id="1.20.5.1930">
    <property type="match status" value="1"/>
</dbReference>
<dbReference type="PANTHER" id="PTHR24421">
    <property type="entry name" value="NITRATE/NITRITE SENSOR PROTEIN NARX-RELATED"/>
    <property type="match status" value="1"/>
</dbReference>
<dbReference type="Pfam" id="PF13426">
    <property type="entry name" value="PAS_9"/>
    <property type="match status" value="1"/>
</dbReference>
<dbReference type="InterPro" id="IPR004358">
    <property type="entry name" value="Sig_transdc_His_kin-like_C"/>
</dbReference>
<evidence type="ECO:0000256" key="3">
    <source>
        <dbReference type="ARBA" id="ARBA00004496"/>
    </source>
</evidence>
<dbReference type="Pfam" id="PF08448">
    <property type="entry name" value="PAS_4"/>
    <property type="match status" value="3"/>
</dbReference>
<organism evidence="19 20">
    <name type="scientific">Rufibacter sediminis</name>
    <dbReference type="NCBI Taxonomy" id="2762756"/>
    <lineage>
        <taxon>Bacteria</taxon>
        <taxon>Pseudomonadati</taxon>
        <taxon>Bacteroidota</taxon>
        <taxon>Cytophagia</taxon>
        <taxon>Cytophagales</taxon>
        <taxon>Hymenobacteraceae</taxon>
        <taxon>Rufibacter</taxon>
    </lineage>
</organism>
<accession>A0ABR6VV02</accession>
<keyword evidence="9" id="KW-0479">Metal-binding</keyword>
<keyword evidence="7" id="KW-0963">Cytoplasm</keyword>
<dbReference type="InterPro" id="IPR003594">
    <property type="entry name" value="HATPase_dom"/>
</dbReference>
<dbReference type="InterPro" id="IPR013656">
    <property type="entry name" value="PAS_4"/>
</dbReference>
<dbReference type="SUPFAM" id="SSF55785">
    <property type="entry name" value="PYP-like sensor domain (PAS domain)"/>
    <property type="match status" value="6"/>
</dbReference>
<keyword evidence="11" id="KW-0408">Iron</keyword>
<dbReference type="InterPro" id="IPR035965">
    <property type="entry name" value="PAS-like_dom_sf"/>
</dbReference>
<dbReference type="InterPro" id="IPR005467">
    <property type="entry name" value="His_kinase_dom"/>
</dbReference>
<comment type="catalytic activity">
    <reaction evidence="1">
        <text>ATP + protein L-histidine = ADP + protein N-phospho-L-histidine.</text>
        <dbReference type="EC" id="2.7.13.3"/>
    </reaction>
</comment>
<evidence type="ECO:0000259" key="16">
    <source>
        <dbReference type="PROSITE" id="PS50109"/>
    </source>
</evidence>
<dbReference type="NCBIfam" id="TIGR00229">
    <property type="entry name" value="sensory_box"/>
    <property type="match status" value="3"/>
</dbReference>
<dbReference type="InterPro" id="IPR000014">
    <property type="entry name" value="PAS"/>
</dbReference>
<dbReference type="Gene3D" id="3.30.565.10">
    <property type="entry name" value="Histidine kinase-like ATPase, C-terminal domain"/>
    <property type="match status" value="1"/>
</dbReference>
<evidence type="ECO:0000259" key="17">
    <source>
        <dbReference type="PROSITE" id="PS50112"/>
    </source>
</evidence>
<dbReference type="Pfam" id="PF07730">
    <property type="entry name" value="HisKA_3"/>
    <property type="match status" value="1"/>
</dbReference>
<protein>
    <recommendedName>
        <fullName evidence="5">Oxygen sensor histidine kinase NreB</fullName>
        <ecNumber evidence="4">2.7.13.3</ecNumber>
    </recommendedName>
    <alternativeName>
        <fullName evidence="15">Nitrogen regulation protein B</fullName>
    </alternativeName>
</protein>
<feature type="domain" description="PAS" evidence="17">
    <location>
        <begin position="690"/>
        <end position="760"/>
    </location>
</feature>
<evidence type="ECO:0000256" key="7">
    <source>
        <dbReference type="ARBA" id="ARBA00022490"/>
    </source>
</evidence>
<evidence type="ECO:0000256" key="4">
    <source>
        <dbReference type="ARBA" id="ARBA00012438"/>
    </source>
</evidence>
<dbReference type="Pfam" id="PF08447">
    <property type="entry name" value="PAS_3"/>
    <property type="match status" value="1"/>
</dbReference>